<dbReference type="EMBL" id="JAAOZC010000012">
    <property type="protein sequence ID" value="NIJ09496.1"/>
    <property type="molecule type" value="Genomic_DNA"/>
</dbReference>
<keyword evidence="8" id="KW-0249">Electron transport</keyword>
<evidence type="ECO:0000259" key="14">
    <source>
        <dbReference type="Pfam" id="PF01292"/>
    </source>
</evidence>
<dbReference type="InterPro" id="IPR016174">
    <property type="entry name" value="Di-haem_cyt_TM"/>
</dbReference>
<evidence type="ECO:0000256" key="5">
    <source>
        <dbReference type="ARBA" id="ARBA00022617"/>
    </source>
</evidence>
<evidence type="ECO:0000256" key="10">
    <source>
        <dbReference type="ARBA" id="ARBA00023004"/>
    </source>
</evidence>
<evidence type="ECO:0000256" key="4">
    <source>
        <dbReference type="ARBA" id="ARBA00022475"/>
    </source>
</evidence>
<feature type="transmembrane region" description="Helical" evidence="13">
    <location>
        <begin position="12"/>
        <end position="35"/>
    </location>
</feature>
<keyword evidence="5" id="KW-0349">Heme</keyword>
<evidence type="ECO:0000256" key="6">
    <source>
        <dbReference type="ARBA" id="ARBA00022692"/>
    </source>
</evidence>
<dbReference type="PANTHER" id="PTHR30529">
    <property type="entry name" value="CYTOCHROME B561"/>
    <property type="match status" value="1"/>
</dbReference>
<protein>
    <submittedName>
        <fullName evidence="15">Cytochrome b561</fullName>
    </submittedName>
</protein>
<keyword evidence="4" id="KW-1003">Cell membrane</keyword>
<evidence type="ECO:0000256" key="7">
    <source>
        <dbReference type="ARBA" id="ARBA00022723"/>
    </source>
</evidence>
<reference evidence="15 16" key="1">
    <citation type="submission" date="2020-03" db="EMBL/GenBank/DDBJ databases">
        <title>Genomic Encyclopedia of Type Strains, Phase III (KMG-III): the genomes of soil and plant-associated and newly described type strains.</title>
        <authorList>
            <person name="Whitman W."/>
        </authorList>
    </citation>
    <scope>NUCLEOTIDE SEQUENCE [LARGE SCALE GENOMIC DNA]</scope>
    <source>
        <strain evidence="15 16">CECT 8804</strain>
    </source>
</reference>
<keyword evidence="6 13" id="KW-0812">Transmembrane</keyword>
<keyword evidence="16" id="KW-1185">Reference proteome</keyword>
<comment type="similarity">
    <text evidence="12">Belongs to the cytochrome b561 family.</text>
</comment>
<evidence type="ECO:0000256" key="11">
    <source>
        <dbReference type="ARBA" id="ARBA00023136"/>
    </source>
</evidence>
<proteinExistence type="inferred from homology"/>
<sequence length="190" mass="21435">MIARDPTPSRRYSLVAIAFHWLIALLILFNLYLGWSMDHWATGMSKFSIFQLHKSIGITVLALSVLRLLWRLTHKAPPFPATMQAWERTAASVTHWTFYALMIVLPFTGWIVVSASPLNIPTLLFKTVPLPHLGFVHDQPIGTRTAIDHGIGTTHLVLAYIFGALILIHIAAALKHQFIQRDGVLRRMLP</sequence>
<dbReference type="Gene3D" id="1.20.950.20">
    <property type="entry name" value="Transmembrane di-heme cytochromes, Chain C"/>
    <property type="match status" value="1"/>
</dbReference>
<keyword evidence="10" id="KW-0408">Iron</keyword>
<gene>
    <name evidence="15" type="ORF">FHS31_003129</name>
</gene>
<feature type="transmembrane region" description="Helical" evidence="13">
    <location>
        <begin position="157"/>
        <end position="178"/>
    </location>
</feature>
<evidence type="ECO:0000313" key="15">
    <source>
        <dbReference type="EMBL" id="NIJ09496.1"/>
    </source>
</evidence>
<keyword evidence="9 13" id="KW-1133">Transmembrane helix</keyword>
<evidence type="ECO:0000256" key="13">
    <source>
        <dbReference type="SAM" id="Phobius"/>
    </source>
</evidence>
<dbReference type="Proteomes" id="UP000727456">
    <property type="component" value="Unassembled WGS sequence"/>
</dbReference>
<keyword evidence="7" id="KW-0479">Metal-binding</keyword>
<evidence type="ECO:0000256" key="2">
    <source>
        <dbReference type="ARBA" id="ARBA00004651"/>
    </source>
</evidence>
<keyword evidence="11 13" id="KW-0472">Membrane</keyword>
<evidence type="ECO:0000256" key="8">
    <source>
        <dbReference type="ARBA" id="ARBA00022982"/>
    </source>
</evidence>
<feature type="domain" description="Cytochrome b561 bacterial/Ni-hydrogenase" evidence="14">
    <location>
        <begin position="11"/>
        <end position="190"/>
    </location>
</feature>
<evidence type="ECO:0000313" key="16">
    <source>
        <dbReference type="Proteomes" id="UP000727456"/>
    </source>
</evidence>
<evidence type="ECO:0000256" key="9">
    <source>
        <dbReference type="ARBA" id="ARBA00022989"/>
    </source>
</evidence>
<dbReference type="InterPro" id="IPR011577">
    <property type="entry name" value="Cyt_b561_bac/Ni-Hgenase"/>
</dbReference>
<evidence type="ECO:0000256" key="3">
    <source>
        <dbReference type="ARBA" id="ARBA00022448"/>
    </source>
</evidence>
<dbReference type="SUPFAM" id="SSF81342">
    <property type="entry name" value="Transmembrane di-heme cytochromes"/>
    <property type="match status" value="1"/>
</dbReference>
<keyword evidence="3" id="KW-0813">Transport</keyword>
<dbReference type="Pfam" id="PF01292">
    <property type="entry name" value="Ni_hydr_CYTB"/>
    <property type="match status" value="1"/>
</dbReference>
<comment type="caution">
    <text evidence="15">The sequence shown here is derived from an EMBL/GenBank/DDBJ whole genome shotgun (WGS) entry which is preliminary data.</text>
</comment>
<dbReference type="PANTHER" id="PTHR30529:SF1">
    <property type="entry name" value="CYTOCHROME B561 HOMOLOG 2"/>
    <property type="match status" value="1"/>
</dbReference>
<dbReference type="InterPro" id="IPR052168">
    <property type="entry name" value="Cytochrome_b561_oxidase"/>
</dbReference>
<evidence type="ECO:0000256" key="12">
    <source>
        <dbReference type="ARBA" id="ARBA00037975"/>
    </source>
</evidence>
<organism evidence="15 16">
    <name type="scientific">Sphingomonas vulcanisoli</name>
    <dbReference type="NCBI Taxonomy" id="1658060"/>
    <lineage>
        <taxon>Bacteria</taxon>
        <taxon>Pseudomonadati</taxon>
        <taxon>Pseudomonadota</taxon>
        <taxon>Alphaproteobacteria</taxon>
        <taxon>Sphingomonadales</taxon>
        <taxon>Sphingomonadaceae</taxon>
        <taxon>Sphingomonas</taxon>
    </lineage>
</organism>
<accession>A0ABX0TVD2</accession>
<comment type="subcellular location">
    <subcellularLocation>
        <location evidence="2">Cell membrane</location>
        <topology evidence="2">Multi-pass membrane protein</topology>
    </subcellularLocation>
</comment>
<comment type="cofactor">
    <cofactor evidence="1">
        <name>heme b</name>
        <dbReference type="ChEBI" id="CHEBI:60344"/>
    </cofactor>
</comment>
<feature type="transmembrane region" description="Helical" evidence="13">
    <location>
        <begin position="93"/>
        <end position="113"/>
    </location>
</feature>
<dbReference type="RefSeq" id="WP_167075183.1">
    <property type="nucleotide sequence ID" value="NZ_JAAOZC010000012.1"/>
</dbReference>
<feature type="transmembrane region" description="Helical" evidence="13">
    <location>
        <begin position="55"/>
        <end position="72"/>
    </location>
</feature>
<name>A0ABX0TVD2_9SPHN</name>
<evidence type="ECO:0000256" key="1">
    <source>
        <dbReference type="ARBA" id="ARBA00001970"/>
    </source>
</evidence>